<evidence type="ECO:0000313" key="13">
    <source>
        <dbReference type="EMBL" id="GAN06449.1"/>
    </source>
</evidence>
<reference evidence="13" key="1">
    <citation type="submission" date="2014-09" db="EMBL/GenBank/DDBJ databases">
        <title>Draft genome sequence of an oleaginous Mucoromycotina fungus Mucor ambiguus NBRC6742.</title>
        <authorList>
            <person name="Takeda I."/>
            <person name="Yamane N."/>
            <person name="Morita T."/>
            <person name="Tamano K."/>
            <person name="Machida M."/>
            <person name="Baker S."/>
            <person name="Koike H."/>
        </authorList>
    </citation>
    <scope>NUCLEOTIDE SEQUENCE</scope>
    <source>
        <strain evidence="13">NBRC 6742</strain>
    </source>
</reference>
<dbReference type="Pfam" id="PF00225">
    <property type="entry name" value="Kinesin"/>
    <property type="match status" value="1"/>
</dbReference>
<name>A0A0C9MGL9_9FUNG</name>
<feature type="region of interest" description="Disordered" evidence="11">
    <location>
        <begin position="602"/>
        <end position="621"/>
    </location>
</feature>
<evidence type="ECO:0000256" key="6">
    <source>
        <dbReference type="ARBA" id="ARBA00023175"/>
    </source>
</evidence>
<evidence type="ECO:0000256" key="9">
    <source>
        <dbReference type="PROSITE-ProRule" id="PRU00283"/>
    </source>
</evidence>
<feature type="region of interest" description="Disordered" evidence="11">
    <location>
        <begin position="452"/>
        <end position="515"/>
    </location>
</feature>
<feature type="compositionally biased region" description="Low complexity" evidence="11">
    <location>
        <begin position="695"/>
        <end position="716"/>
    </location>
</feature>
<keyword evidence="2" id="KW-0963">Cytoplasm</keyword>
<feature type="compositionally biased region" description="Low complexity" evidence="11">
    <location>
        <begin position="554"/>
        <end position="585"/>
    </location>
</feature>
<evidence type="ECO:0000256" key="10">
    <source>
        <dbReference type="RuleBase" id="RU000394"/>
    </source>
</evidence>
<evidence type="ECO:0000256" key="8">
    <source>
        <dbReference type="ARBA" id="ARBA00034704"/>
    </source>
</evidence>
<dbReference type="STRING" id="91626.A0A0C9MGL9"/>
<feature type="region of interest" description="Disordered" evidence="11">
    <location>
        <begin position="552"/>
        <end position="585"/>
    </location>
</feature>
<dbReference type="PANTHER" id="PTHR47970:SF12">
    <property type="entry name" value="KINESIN FAMILY MEMBER 11"/>
    <property type="match status" value="1"/>
</dbReference>
<organism evidence="13">
    <name type="scientific">Mucor ambiguus</name>
    <dbReference type="NCBI Taxonomy" id="91626"/>
    <lineage>
        <taxon>Eukaryota</taxon>
        <taxon>Fungi</taxon>
        <taxon>Fungi incertae sedis</taxon>
        <taxon>Mucoromycota</taxon>
        <taxon>Mucoromycotina</taxon>
        <taxon>Mucoromycetes</taxon>
        <taxon>Mucorales</taxon>
        <taxon>Mucorineae</taxon>
        <taxon>Mucoraceae</taxon>
        <taxon>Mucor</taxon>
    </lineage>
</organism>
<dbReference type="FunFam" id="3.40.850.10:FF:000019">
    <property type="entry name" value="Kinesin-like protein KIN-5D"/>
    <property type="match status" value="1"/>
</dbReference>
<evidence type="ECO:0000256" key="2">
    <source>
        <dbReference type="ARBA" id="ARBA00022490"/>
    </source>
</evidence>
<feature type="compositionally biased region" description="Polar residues" evidence="11">
    <location>
        <begin position="717"/>
        <end position="727"/>
    </location>
</feature>
<evidence type="ECO:0000313" key="14">
    <source>
        <dbReference type="Proteomes" id="UP000053815"/>
    </source>
</evidence>
<feature type="region of interest" description="Disordered" evidence="11">
    <location>
        <begin position="642"/>
        <end position="765"/>
    </location>
</feature>
<evidence type="ECO:0000256" key="7">
    <source>
        <dbReference type="ARBA" id="ARBA00023212"/>
    </source>
</evidence>
<dbReference type="GO" id="GO:0007018">
    <property type="term" value="P:microtubule-based movement"/>
    <property type="evidence" value="ECO:0007669"/>
    <property type="project" value="InterPro"/>
</dbReference>
<protein>
    <recommendedName>
        <fullName evidence="10">Kinesin-like protein</fullName>
    </recommendedName>
</protein>
<evidence type="ECO:0000256" key="5">
    <source>
        <dbReference type="ARBA" id="ARBA00022840"/>
    </source>
</evidence>
<gene>
    <name evidence="13" type="ORF">MAM1_0123d05932</name>
</gene>
<dbReference type="PROSITE" id="PS50067">
    <property type="entry name" value="KINESIN_MOTOR_2"/>
    <property type="match status" value="1"/>
</dbReference>
<dbReference type="PANTHER" id="PTHR47970">
    <property type="entry name" value="KINESIN-LIKE PROTEIN KIF11"/>
    <property type="match status" value="1"/>
</dbReference>
<feature type="binding site" evidence="9">
    <location>
        <begin position="144"/>
        <end position="151"/>
    </location>
    <ligand>
        <name>ATP</name>
        <dbReference type="ChEBI" id="CHEBI:30616"/>
    </ligand>
</feature>
<evidence type="ECO:0000256" key="3">
    <source>
        <dbReference type="ARBA" id="ARBA00022701"/>
    </source>
</evidence>
<keyword evidence="3 10" id="KW-0493">Microtubule</keyword>
<feature type="compositionally biased region" description="Basic and acidic residues" evidence="11">
    <location>
        <begin position="462"/>
        <end position="515"/>
    </location>
</feature>
<dbReference type="GO" id="GO:0005876">
    <property type="term" value="C:spindle microtubule"/>
    <property type="evidence" value="ECO:0007669"/>
    <property type="project" value="TreeGrafter"/>
</dbReference>
<dbReference type="AlphaFoldDB" id="A0A0C9MGL9"/>
<dbReference type="InterPro" id="IPR001752">
    <property type="entry name" value="Kinesin_motor_dom"/>
</dbReference>
<dbReference type="Proteomes" id="UP000053815">
    <property type="component" value="Unassembled WGS sequence"/>
</dbReference>
<dbReference type="GO" id="GO:0072686">
    <property type="term" value="C:mitotic spindle"/>
    <property type="evidence" value="ECO:0007669"/>
    <property type="project" value="TreeGrafter"/>
</dbReference>
<keyword evidence="4 9" id="KW-0547">Nucleotide-binding</keyword>
<dbReference type="InterPro" id="IPR019821">
    <property type="entry name" value="Kinesin_motor_CS"/>
</dbReference>
<keyword evidence="14" id="KW-1185">Reference proteome</keyword>
<dbReference type="GO" id="GO:0005634">
    <property type="term" value="C:nucleus"/>
    <property type="evidence" value="ECO:0007669"/>
    <property type="project" value="TreeGrafter"/>
</dbReference>
<proteinExistence type="inferred from homology"/>
<dbReference type="GO" id="GO:0005524">
    <property type="term" value="F:ATP binding"/>
    <property type="evidence" value="ECO:0007669"/>
    <property type="project" value="UniProtKB-UniRule"/>
</dbReference>
<dbReference type="InterPro" id="IPR027417">
    <property type="entry name" value="P-loop_NTPase"/>
</dbReference>
<keyword evidence="7" id="KW-0206">Cytoskeleton</keyword>
<dbReference type="Gene3D" id="3.40.850.10">
    <property type="entry name" value="Kinesin motor domain"/>
    <property type="match status" value="1"/>
</dbReference>
<feature type="region of interest" description="Disordered" evidence="11">
    <location>
        <begin position="70"/>
        <end position="91"/>
    </location>
</feature>
<feature type="domain" description="Kinesin motor" evidence="12">
    <location>
        <begin position="32"/>
        <end position="387"/>
    </location>
</feature>
<dbReference type="GO" id="GO:0000073">
    <property type="term" value="P:initial mitotic spindle pole body separation"/>
    <property type="evidence" value="ECO:0007669"/>
    <property type="project" value="TreeGrafter"/>
</dbReference>
<dbReference type="GO" id="GO:0008017">
    <property type="term" value="F:microtubule binding"/>
    <property type="evidence" value="ECO:0007669"/>
    <property type="project" value="InterPro"/>
</dbReference>
<comment type="similarity">
    <text evidence="8">Belongs to the TRAFAC class myosin-kinesin ATPase superfamily. Kinesin family. KIN-5/BimC subfamily.</text>
</comment>
<accession>A0A0C9MGL9</accession>
<keyword evidence="5 9" id="KW-0067">ATP-binding</keyword>
<dbReference type="InterPro" id="IPR047149">
    <property type="entry name" value="KIF11-like"/>
</dbReference>
<dbReference type="PROSITE" id="PS00411">
    <property type="entry name" value="KINESIN_MOTOR_1"/>
    <property type="match status" value="1"/>
</dbReference>
<dbReference type="SUPFAM" id="SSF52540">
    <property type="entry name" value="P-loop containing nucleoside triphosphate hydrolases"/>
    <property type="match status" value="1"/>
</dbReference>
<evidence type="ECO:0000256" key="1">
    <source>
        <dbReference type="ARBA" id="ARBA00004245"/>
    </source>
</evidence>
<dbReference type="OrthoDB" id="3176171at2759"/>
<feature type="compositionally biased region" description="Polar residues" evidence="11">
    <location>
        <begin position="642"/>
        <end position="658"/>
    </location>
</feature>
<evidence type="ECO:0000256" key="4">
    <source>
        <dbReference type="ARBA" id="ARBA00022741"/>
    </source>
</evidence>
<dbReference type="SMART" id="SM00129">
    <property type="entry name" value="KISc"/>
    <property type="match status" value="1"/>
</dbReference>
<dbReference type="GO" id="GO:0008574">
    <property type="term" value="F:plus-end-directed microtubule motor activity"/>
    <property type="evidence" value="ECO:0007669"/>
    <property type="project" value="TreeGrafter"/>
</dbReference>
<dbReference type="EMBL" id="DF836412">
    <property type="protein sequence ID" value="GAN06449.1"/>
    <property type="molecule type" value="Genomic_DNA"/>
</dbReference>
<evidence type="ECO:0000259" key="12">
    <source>
        <dbReference type="PROSITE" id="PS50067"/>
    </source>
</evidence>
<dbReference type="PRINTS" id="PR00380">
    <property type="entry name" value="KINESINHEAVY"/>
</dbReference>
<sequence length="788" mass="87151">MNTIIPANPPLKGPKDRRVTMDKSRINTKGTNIQVVLRCKGTHFHDIQQQSVTSSQSILEFMEAISQYSTNLEQQESNGSNSDHNNDNTAKPVTDVLLNTNNTIYSFDRVFRPEETQAAIYKDVAEPILNDVLAGYSCTIFAYGQTGTGKTYTMEGDLTEVEGGYGKNAGIIPRTIHDLFEKLPSESHVTVSMLELYNEELRDLLSASDNQKSLKIFEENGSAKVNCQEYHISSVARGIDIMKIGVRKRMTAATNCNEHSSRSHCIFTLNVHTTKKTDKGEAVMSTGKLNLVDLAGSENNRNAGSENLRAREAASINRSLLTLGRVINSLVDKTPHIPYRESKLTRILKDSLGGNTKTCIIATVAPAIQNQEEIRSTLDYASHAKGICNQPRTNNVINRELHLKSLVHTIEQLQDELRINYEKNGVYMTKRNYDQKNADHLELKSKLEAAENTNKTLTAMMEGKDKLLEEEKRKRKDEVEEERKRRKREVDEEKQRRKEDVDEERRQRKEEAESQRNEYLDLLVKYRDEHMAATEKHWKHFLMEAQQQTAKALANATKSAPSSSSTAAVVPSNATTTTPNTAPASLPAISAVLPPSTEITSNTNQATTTTMPSSSNASLHAADPPVLTSKIINSFKTNAARLSSVTSSHVGATDTTAPNRKIANAYKPTSARPLTDALHTNGKPPARKSLNPTKPTAANCTSTSSSISPGASGTNSTTRHSSFNTRTMRPALAKQTPSTANAHTSKRKLDTDHYSRRNKKPSIAAAPVKSRVYANNRVANIVFGRIPN</sequence>
<evidence type="ECO:0000256" key="11">
    <source>
        <dbReference type="SAM" id="MobiDB-lite"/>
    </source>
</evidence>
<keyword evidence="6 9" id="KW-0505">Motor protein</keyword>
<dbReference type="InterPro" id="IPR036961">
    <property type="entry name" value="Kinesin_motor_dom_sf"/>
</dbReference>
<comment type="subcellular location">
    <subcellularLocation>
        <location evidence="1">Cytoplasm</location>
        <location evidence="1">Cytoskeleton</location>
    </subcellularLocation>
</comment>